<keyword evidence="4" id="KW-1185">Reference proteome</keyword>
<reference evidence="3 4" key="1">
    <citation type="journal article" date="2013" name="Proc. Natl. Acad. Sci. U.S.A.">
        <title>The king cobra genome reveals dynamic gene evolution and adaptation in the snake venom system.</title>
        <authorList>
            <person name="Vonk F.J."/>
            <person name="Casewell N.R."/>
            <person name="Henkel C.V."/>
            <person name="Heimberg A.M."/>
            <person name="Jansen H.J."/>
            <person name="McCleary R.J."/>
            <person name="Kerkkamp H.M."/>
            <person name="Vos R.A."/>
            <person name="Guerreiro I."/>
            <person name="Calvete J.J."/>
            <person name="Wuster W."/>
            <person name="Woods A.E."/>
            <person name="Logan J.M."/>
            <person name="Harrison R.A."/>
            <person name="Castoe T.A."/>
            <person name="de Koning A.P."/>
            <person name="Pollock D.D."/>
            <person name="Yandell M."/>
            <person name="Calderon D."/>
            <person name="Renjifo C."/>
            <person name="Currier R.B."/>
            <person name="Salgado D."/>
            <person name="Pla D."/>
            <person name="Sanz L."/>
            <person name="Hyder A.S."/>
            <person name="Ribeiro J.M."/>
            <person name="Arntzen J.W."/>
            <person name="van den Thillart G.E."/>
            <person name="Boetzer M."/>
            <person name="Pirovano W."/>
            <person name="Dirks R.P."/>
            <person name="Spaink H.P."/>
            <person name="Duboule D."/>
            <person name="McGlinn E."/>
            <person name="Kini R.M."/>
            <person name="Richardson M.K."/>
        </authorList>
    </citation>
    <scope>NUCLEOTIDE SEQUENCE</scope>
    <source>
        <tissue evidence="3">Blood</tissue>
    </source>
</reference>
<dbReference type="AlphaFoldDB" id="V8NWG4"/>
<accession>V8NWG4</accession>
<sequence length="144" mass="16741">MDEFWVAYLCMALFVLVLILMKQKPDDEIKKKPDDEKPSTSYSQFASRAGKVLEHTEEELEASMQKLTGLLFGTGTHKQHHSDHSVHQRESTGKEHQEKGHHTAQQNILDEIEQAVQETADTEVYVRRRPFPPVPKRHHEESQW</sequence>
<keyword evidence="2" id="KW-0812">Transmembrane</keyword>
<proteinExistence type="predicted"/>
<evidence type="ECO:0000256" key="1">
    <source>
        <dbReference type="SAM" id="MobiDB-lite"/>
    </source>
</evidence>
<organism evidence="3 4">
    <name type="scientific">Ophiophagus hannah</name>
    <name type="common">King cobra</name>
    <name type="synonym">Naja hannah</name>
    <dbReference type="NCBI Taxonomy" id="8665"/>
    <lineage>
        <taxon>Eukaryota</taxon>
        <taxon>Metazoa</taxon>
        <taxon>Chordata</taxon>
        <taxon>Craniata</taxon>
        <taxon>Vertebrata</taxon>
        <taxon>Euteleostomi</taxon>
        <taxon>Lepidosauria</taxon>
        <taxon>Squamata</taxon>
        <taxon>Bifurcata</taxon>
        <taxon>Unidentata</taxon>
        <taxon>Episquamata</taxon>
        <taxon>Toxicofera</taxon>
        <taxon>Serpentes</taxon>
        <taxon>Colubroidea</taxon>
        <taxon>Elapidae</taxon>
        <taxon>Elapinae</taxon>
        <taxon>Ophiophagus</taxon>
    </lineage>
</organism>
<evidence type="ECO:0000313" key="3">
    <source>
        <dbReference type="EMBL" id="ETE66311.1"/>
    </source>
</evidence>
<feature type="compositionally biased region" description="Basic and acidic residues" evidence="1">
    <location>
        <begin position="27"/>
        <end position="38"/>
    </location>
</feature>
<feature type="compositionally biased region" description="Basic and acidic residues" evidence="1">
    <location>
        <begin position="82"/>
        <end position="101"/>
    </location>
</feature>
<dbReference type="OrthoDB" id="10478397at2759"/>
<name>V8NWG4_OPHHA</name>
<feature type="transmembrane region" description="Helical" evidence="2">
    <location>
        <begin position="6"/>
        <end position="22"/>
    </location>
</feature>
<keyword evidence="2" id="KW-1133">Transmembrane helix</keyword>
<feature type="non-terminal residue" evidence="3">
    <location>
        <position position="1"/>
    </location>
</feature>
<feature type="region of interest" description="Disordered" evidence="1">
    <location>
        <begin position="27"/>
        <end position="52"/>
    </location>
</feature>
<dbReference type="Proteomes" id="UP000018936">
    <property type="component" value="Unassembled WGS sequence"/>
</dbReference>
<feature type="region of interest" description="Disordered" evidence="1">
    <location>
        <begin position="74"/>
        <end position="144"/>
    </location>
</feature>
<protein>
    <submittedName>
        <fullName evidence="3">Uncharacterized protein</fullName>
    </submittedName>
</protein>
<evidence type="ECO:0000256" key="2">
    <source>
        <dbReference type="SAM" id="Phobius"/>
    </source>
</evidence>
<dbReference type="EMBL" id="AZIM01001595">
    <property type="protein sequence ID" value="ETE66311.1"/>
    <property type="molecule type" value="Genomic_DNA"/>
</dbReference>
<evidence type="ECO:0000313" key="4">
    <source>
        <dbReference type="Proteomes" id="UP000018936"/>
    </source>
</evidence>
<comment type="caution">
    <text evidence="3">The sequence shown here is derived from an EMBL/GenBank/DDBJ whole genome shotgun (WGS) entry which is preliminary data.</text>
</comment>
<gene>
    <name evidence="3" type="ORF">L345_07909</name>
</gene>
<keyword evidence="2" id="KW-0472">Membrane</keyword>